<proteinExistence type="predicted"/>
<reference evidence="2 3" key="1">
    <citation type="submission" date="2020-03" db="EMBL/GenBank/DDBJ databases">
        <title>Genomic Encyclopedia of Type Strains, Phase IV (KMG-IV): sequencing the most valuable type-strain genomes for metagenomic binning, comparative biology and taxonomic classification.</title>
        <authorList>
            <person name="Goeker M."/>
        </authorList>
    </citation>
    <scope>NUCLEOTIDE SEQUENCE [LARGE SCALE GENOMIC DNA]</scope>
    <source>
        <strain evidence="2 3">DSM 21299</strain>
    </source>
</reference>
<comment type="caution">
    <text evidence="2">The sequence shown here is derived from an EMBL/GenBank/DDBJ whole genome shotgun (WGS) entry which is preliminary data.</text>
</comment>
<evidence type="ECO:0000256" key="1">
    <source>
        <dbReference type="SAM" id="MobiDB-lite"/>
    </source>
</evidence>
<dbReference type="Proteomes" id="UP000576821">
    <property type="component" value="Unassembled WGS sequence"/>
</dbReference>
<sequence length="202" mass="22192">MASDGHWRSTLVFGPIRDYLWAEGISSAHDTNVAQGLQVEGPPSLLRSPVHGNRRRPVLRPRTTGPACQQADRIGLQPGDHQRRPKGTIPPGSRWRGPARTGRRSVEIPFLSFVSFMLFPCQDTFSGRPRNNSGTANATLSRPFPPIRPRFATTRTRSPSPPLMTLPVRRRAPSSSEGNCHAPPSRREEAAFPFGAAMPTEG</sequence>
<feature type="compositionally biased region" description="Polar residues" evidence="1">
    <location>
        <begin position="128"/>
        <end position="140"/>
    </location>
</feature>
<evidence type="ECO:0000313" key="2">
    <source>
        <dbReference type="EMBL" id="NIJ15180.1"/>
    </source>
</evidence>
<dbReference type="AlphaFoldDB" id="A0A846M314"/>
<feature type="region of interest" description="Disordered" evidence="1">
    <location>
        <begin position="40"/>
        <end position="101"/>
    </location>
</feature>
<protein>
    <submittedName>
        <fullName evidence="2">Uncharacterized protein</fullName>
    </submittedName>
</protein>
<organism evidence="2 3">
    <name type="scientific">Sphingobium vermicomposti</name>
    <dbReference type="NCBI Taxonomy" id="529005"/>
    <lineage>
        <taxon>Bacteria</taxon>
        <taxon>Pseudomonadati</taxon>
        <taxon>Pseudomonadota</taxon>
        <taxon>Alphaproteobacteria</taxon>
        <taxon>Sphingomonadales</taxon>
        <taxon>Sphingomonadaceae</taxon>
        <taxon>Sphingobium</taxon>
    </lineage>
</organism>
<feature type="region of interest" description="Disordered" evidence="1">
    <location>
        <begin position="128"/>
        <end position="202"/>
    </location>
</feature>
<gene>
    <name evidence="2" type="ORF">FHS54_000129</name>
</gene>
<dbReference type="EMBL" id="JAASQR010000001">
    <property type="protein sequence ID" value="NIJ15180.1"/>
    <property type="molecule type" value="Genomic_DNA"/>
</dbReference>
<accession>A0A846M314</accession>
<keyword evidence="3" id="KW-1185">Reference proteome</keyword>
<evidence type="ECO:0000313" key="3">
    <source>
        <dbReference type="Proteomes" id="UP000576821"/>
    </source>
</evidence>
<name>A0A846M314_9SPHN</name>